<keyword evidence="2" id="KW-0808">Transferase</keyword>
<gene>
    <name evidence="2" type="ORF">BCV30_08525</name>
</gene>
<dbReference type="SUPFAM" id="SSF55729">
    <property type="entry name" value="Acyl-CoA N-acyltransferases (Nat)"/>
    <property type="match status" value="1"/>
</dbReference>
<dbReference type="Pfam" id="PF13673">
    <property type="entry name" value="Acetyltransf_10"/>
    <property type="match status" value="1"/>
</dbReference>
<dbReference type="AlphaFoldDB" id="A0A2N7BU77"/>
<dbReference type="Gene3D" id="3.40.630.30">
    <property type="match status" value="1"/>
</dbReference>
<comment type="caution">
    <text evidence="2">The sequence shown here is derived from an EMBL/GenBank/DDBJ whole genome shotgun (WGS) entry which is preliminary data.</text>
</comment>
<evidence type="ECO:0000259" key="1">
    <source>
        <dbReference type="PROSITE" id="PS51186"/>
    </source>
</evidence>
<dbReference type="PROSITE" id="PS51186">
    <property type="entry name" value="GNAT"/>
    <property type="match status" value="1"/>
</dbReference>
<proteinExistence type="predicted"/>
<dbReference type="CDD" id="cd04301">
    <property type="entry name" value="NAT_SF"/>
    <property type="match status" value="1"/>
</dbReference>
<name>A0A2N7BU77_9VIBR</name>
<dbReference type="InterPro" id="IPR016181">
    <property type="entry name" value="Acyl_CoA_acyltransferase"/>
</dbReference>
<evidence type="ECO:0000313" key="2">
    <source>
        <dbReference type="EMBL" id="PME63597.1"/>
    </source>
</evidence>
<reference evidence="3" key="1">
    <citation type="submission" date="2016-07" db="EMBL/GenBank/DDBJ databases">
        <title>Nontailed viruses are major unrecognized killers of bacteria in the ocean.</title>
        <authorList>
            <person name="Kauffman K."/>
            <person name="Hussain F."/>
            <person name="Yang J."/>
            <person name="Arevalo P."/>
            <person name="Brown J."/>
            <person name="Cutler M."/>
            <person name="Kelly L."/>
            <person name="Polz M.F."/>
        </authorList>
    </citation>
    <scope>NUCLEOTIDE SEQUENCE [LARGE SCALE GENOMIC DNA]</scope>
    <source>
        <strain evidence="3">10N.286.55.C1</strain>
    </source>
</reference>
<organism evidence="2 3">
    <name type="scientific">Vibrio lentus</name>
    <dbReference type="NCBI Taxonomy" id="136468"/>
    <lineage>
        <taxon>Bacteria</taxon>
        <taxon>Pseudomonadati</taxon>
        <taxon>Pseudomonadota</taxon>
        <taxon>Gammaproteobacteria</taxon>
        <taxon>Vibrionales</taxon>
        <taxon>Vibrionaceae</taxon>
        <taxon>Vibrio</taxon>
    </lineage>
</organism>
<sequence length="173" mass="20344">MNIVNEIDLTKAQQKAIETLRNQSFPDHQVERSYFKQLPHMRALQYEENQLIGYLGLDYRVIKVGDMAYKVLGVIDFCVAEQHRRQNIGSSMLSEVSSFAENRDVDFIMLISDLKEFYSSRGYININRTHSWLRLHEHTNYGVAVEHIDEFYVKPISGKRWAEGDVDWLGYMY</sequence>
<dbReference type="EMBL" id="MCSI01000119">
    <property type="protein sequence ID" value="PME63597.1"/>
    <property type="molecule type" value="Genomic_DNA"/>
</dbReference>
<dbReference type="InterPro" id="IPR000182">
    <property type="entry name" value="GNAT_dom"/>
</dbReference>
<protein>
    <submittedName>
        <fullName evidence="2">GNAT family N-acetyltransferase</fullName>
    </submittedName>
</protein>
<feature type="domain" description="N-acetyltransferase" evidence="1">
    <location>
        <begin position="4"/>
        <end position="146"/>
    </location>
</feature>
<dbReference type="Proteomes" id="UP000235778">
    <property type="component" value="Unassembled WGS sequence"/>
</dbReference>
<evidence type="ECO:0000313" key="3">
    <source>
        <dbReference type="Proteomes" id="UP000235778"/>
    </source>
</evidence>
<accession>A0A2N7BU77</accession>
<dbReference type="GO" id="GO:0016747">
    <property type="term" value="F:acyltransferase activity, transferring groups other than amino-acyl groups"/>
    <property type="evidence" value="ECO:0007669"/>
    <property type="project" value="InterPro"/>
</dbReference>
<dbReference type="RefSeq" id="WP_102268199.1">
    <property type="nucleotide sequence ID" value="NZ_MCSH01000141.1"/>
</dbReference>